<dbReference type="InterPro" id="IPR016187">
    <property type="entry name" value="CTDL_fold"/>
</dbReference>
<dbReference type="SMART" id="SM00034">
    <property type="entry name" value="CLECT"/>
    <property type="match status" value="2"/>
</dbReference>
<reference evidence="3" key="1">
    <citation type="submission" date="2022-01" db="EMBL/GenBank/DDBJ databases">
        <authorList>
            <person name="King R."/>
        </authorList>
    </citation>
    <scope>NUCLEOTIDE SEQUENCE</scope>
</reference>
<dbReference type="SUPFAM" id="SSF56436">
    <property type="entry name" value="C-type lectin-like"/>
    <property type="match status" value="2"/>
</dbReference>
<organism evidence="3 4">
    <name type="scientific">Chironomus riparius</name>
    <dbReference type="NCBI Taxonomy" id="315576"/>
    <lineage>
        <taxon>Eukaryota</taxon>
        <taxon>Metazoa</taxon>
        <taxon>Ecdysozoa</taxon>
        <taxon>Arthropoda</taxon>
        <taxon>Hexapoda</taxon>
        <taxon>Insecta</taxon>
        <taxon>Pterygota</taxon>
        <taxon>Neoptera</taxon>
        <taxon>Endopterygota</taxon>
        <taxon>Diptera</taxon>
        <taxon>Nematocera</taxon>
        <taxon>Chironomoidea</taxon>
        <taxon>Chironomidae</taxon>
        <taxon>Chironominae</taxon>
        <taxon>Chironomus</taxon>
    </lineage>
</organism>
<evidence type="ECO:0000256" key="1">
    <source>
        <dbReference type="SAM" id="SignalP"/>
    </source>
</evidence>
<evidence type="ECO:0000259" key="2">
    <source>
        <dbReference type="SMART" id="SM00034"/>
    </source>
</evidence>
<dbReference type="AlphaFoldDB" id="A0A9N9WYS5"/>
<dbReference type="EMBL" id="OU895880">
    <property type="protein sequence ID" value="CAG9811358.1"/>
    <property type="molecule type" value="Genomic_DNA"/>
</dbReference>
<feature type="domain" description="C-type lectin" evidence="2">
    <location>
        <begin position="36"/>
        <end position="174"/>
    </location>
</feature>
<dbReference type="Pfam" id="PF00059">
    <property type="entry name" value="Lectin_C"/>
    <property type="match status" value="1"/>
</dbReference>
<feature type="chain" id="PRO_5040513502" description="C-type lectin domain-containing protein" evidence="1">
    <location>
        <begin position="20"/>
        <end position="330"/>
    </location>
</feature>
<accession>A0A9N9WYS5</accession>
<name>A0A9N9WYS5_9DIPT</name>
<dbReference type="Proteomes" id="UP001153620">
    <property type="component" value="Chromosome 4"/>
</dbReference>
<evidence type="ECO:0000313" key="3">
    <source>
        <dbReference type="EMBL" id="CAG9811358.1"/>
    </source>
</evidence>
<evidence type="ECO:0000313" key="4">
    <source>
        <dbReference type="Proteomes" id="UP001153620"/>
    </source>
</evidence>
<proteinExistence type="predicted"/>
<reference evidence="3" key="2">
    <citation type="submission" date="2022-10" db="EMBL/GenBank/DDBJ databases">
        <authorList>
            <consortium name="ENA_rothamsted_submissions"/>
            <consortium name="culmorum"/>
            <person name="King R."/>
        </authorList>
    </citation>
    <scope>NUCLEOTIDE SEQUENCE</scope>
</reference>
<protein>
    <recommendedName>
        <fullName evidence="2">C-type lectin domain-containing protein</fullName>
    </recommendedName>
</protein>
<keyword evidence="4" id="KW-1185">Reference proteome</keyword>
<dbReference type="CDD" id="cd00037">
    <property type="entry name" value="CLECT"/>
    <property type="match status" value="2"/>
</dbReference>
<keyword evidence="1" id="KW-0732">Signal</keyword>
<dbReference type="Gene3D" id="3.10.100.10">
    <property type="entry name" value="Mannose-Binding Protein A, subunit A"/>
    <property type="match status" value="2"/>
</dbReference>
<feature type="signal peptide" evidence="1">
    <location>
        <begin position="1"/>
        <end position="19"/>
    </location>
</feature>
<dbReference type="InterPro" id="IPR016186">
    <property type="entry name" value="C-type_lectin-like/link_sf"/>
</dbReference>
<sequence length="330" mass="38078">MKLILQFLCLLSLTLGVLSELEITRRPTPSPYPDICSYNKDLFDDQKYLKSACFMEQKSTQRDAKHACKILGMDLFIMRDEIEASHLMDAAQEKYRSAFPGGKDLIWVNGNRASLSKRWQITDVEGRTIDRLNPNIPFYSNHESGNCLSLSPKYTKIYGVLPGNCMIKSFFVCEHQIRSQSPPKPDLSQCLYVRDVRRNKTLCVIGKNYDYDQARRACASNGMNLFMIDSAEIDEAFFEATEDFFLHYPRSSFWVNGQRNPQTNEWFVYRSNRVLQSPLYKEFEWIKLWNINGVSNGNCLRLTSQFGPYQGLGDVCDMAGYPICEFNGRL</sequence>
<gene>
    <name evidence="3" type="ORF">CHIRRI_LOCUS14167</name>
</gene>
<feature type="domain" description="C-type lectin" evidence="2">
    <location>
        <begin position="190"/>
        <end position="325"/>
    </location>
</feature>
<dbReference type="InterPro" id="IPR001304">
    <property type="entry name" value="C-type_lectin-like"/>
</dbReference>